<evidence type="ECO:0000256" key="4">
    <source>
        <dbReference type="ARBA" id="ARBA00022989"/>
    </source>
</evidence>
<name>A0A6P8HD60_ACTTE</name>
<dbReference type="FunCoup" id="A0A6P8HD60">
    <property type="interactions" value="389"/>
</dbReference>
<feature type="transmembrane region" description="Helical" evidence="10">
    <location>
        <begin position="185"/>
        <end position="202"/>
    </location>
</feature>
<keyword evidence="3 10" id="KW-0812">Transmembrane</keyword>
<feature type="transmembrane region" description="Helical" evidence="10">
    <location>
        <begin position="279"/>
        <end position="303"/>
    </location>
</feature>
<keyword evidence="12" id="KW-1185">Reference proteome</keyword>
<dbReference type="InterPro" id="IPR000276">
    <property type="entry name" value="GPCR_Rhodpsn"/>
</dbReference>
<protein>
    <submittedName>
        <fullName evidence="13">Uncharacterized protein LOC116290649</fullName>
    </submittedName>
</protein>
<dbReference type="Gene3D" id="1.20.1070.10">
    <property type="entry name" value="Rhodopsin 7-helix transmembrane proteins"/>
    <property type="match status" value="1"/>
</dbReference>
<dbReference type="PRINTS" id="PR00237">
    <property type="entry name" value="GPCRRHODOPSN"/>
</dbReference>
<feature type="transmembrane region" description="Helical" evidence="10">
    <location>
        <begin position="20"/>
        <end position="46"/>
    </location>
</feature>
<dbReference type="InParanoid" id="A0A6P8HD60"/>
<dbReference type="Pfam" id="PF00001">
    <property type="entry name" value="7tm_1"/>
    <property type="match status" value="1"/>
</dbReference>
<feature type="transmembrane region" description="Helical" evidence="10">
    <location>
        <begin position="147"/>
        <end position="170"/>
    </location>
</feature>
<dbReference type="GO" id="GO:0004930">
    <property type="term" value="F:G protein-coupled receptor activity"/>
    <property type="evidence" value="ECO:0007669"/>
    <property type="project" value="UniProtKB-KW"/>
</dbReference>
<feature type="transmembrane region" description="Helical" evidence="10">
    <location>
        <begin position="58"/>
        <end position="81"/>
    </location>
</feature>
<evidence type="ECO:0000256" key="6">
    <source>
        <dbReference type="ARBA" id="ARBA00023136"/>
    </source>
</evidence>
<dbReference type="GO" id="GO:0005886">
    <property type="term" value="C:plasma membrane"/>
    <property type="evidence" value="ECO:0007669"/>
    <property type="project" value="UniProtKB-SubCell"/>
</dbReference>
<feature type="transmembrane region" description="Helical" evidence="10">
    <location>
        <begin position="101"/>
        <end position="126"/>
    </location>
</feature>
<evidence type="ECO:0000259" key="11">
    <source>
        <dbReference type="PROSITE" id="PS50262"/>
    </source>
</evidence>
<keyword evidence="7" id="KW-0675">Receptor</keyword>
<evidence type="ECO:0000256" key="5">
    <source>
        <dbReference type="ARBA" id="ARBA00023040"/>
    </source>
</evidence>
<evidence type="ECO:0000313" key="12">
    <source>
        <dbReference type="Proteomes" id="UP000515163"/>
    </source>
</evidence>
<dbReference type="CDD" id="cd00637">
    <property type="entry name" value="7tm_classA_rhodopsin-like"/>
    <property type="match status" value="1"/>
</dbReference>
<evidence type="ECO:0000256" key="1">
    <source>
        <dbReference type="ARBA" id="ARBA00004651"/>
    </source>
</evidence>
<proteinExistence type="predicted"/>
<dbReference type="InterPro" id="IPR017452">
    <property type="entry name" value="GPCR_Rhodpsn_7TM"/>
</dbReference>
<evidence type="ECO:0000313" key="13">
    <source>
        <dbReference type="RefSeq" id="XP_031553596.1"/>
    </source>
</evidence>
<keyword evidence="6 10" id="KW-0472">Membrane</keyword>
<dbReference type="PANTHER" id="PTHR24246:SF27">
    <property type="entry name" value="ADENOSINE RECEPTOR, ISOFORM A"/>
    <property type="match status" value="1"/>
</dbReference>
<keyword evidence="5" id="KW-0297">G-protein coupled receptor</keyword>
<reference evidence="13" key="1">
    <citation type="submission" date="2025-08" db="UniProtKB">
        <authorList>
            <consortium name="RefSeq"/>
        </authorList>
    </citation>
    <scope>IDENTIFICATION</scope>
    <source>
        <tissue evidence="13">Tentacle</tissue>
    </source>
</reference>
<dbReference type="RefSeq" id="XP_031553596.1">
    <property type="nucleotide sequence ID" value="XM_031697736.1"/>
</dbReference>
<keyword evidence="8" id="KW-0325">Glycoprotein</keyword>
<evidence type="ECO:0000256" key="7">
    <source>
        <dbReference type="ARBA" id="ARBA00023170"/>
    </source>
</evidence>
<keyword evidence="9" id="KW-0807">Transducer</keyword>
<dbReference type="Proteomes" id="UP000515163">
    <property type="component" value="Unplaced"/>
</dbReference>
<comment type="subcellular location">
    <subcellularLocation>
        <location evidence="1">Cell membrane</location>
        <topology evidence="1">Multi-pass membrane protein</topology>
    </subcellularLocation>
</comment>
<feature type="domain" description="G-protein coupled receptors family 1 profile" evidence="11">
    <location>
        <begin position="39"/>
        <end position="301"/>
    </location>
</feature>
<evidence type="ECO:0000256" key="3">
    <source>
        <dbReference type="ARBA" id="ARBA00022692"/>
    </source>
</evidence>
<gene>
    <name evidence="13" type="primary">LOC116290649</name>
</gene>
<keyword evidence="2" id="KW-1003">Cell membrane</keyword>
<dbReference type="PANTHER" id="PTHR24246">
    <property type="entry name" value="OLFACTORY RECEPTOR AND ADENOSINE RECEPTOR"/>
    <property type="match status" value="1"/>
</dbReference>
<organism evidence="12 13">
    <name type="scientific">Actinia tenebrosa</name>
    <name type="common">Australian red waratah sea anemone</name>
    <dbReference type="NCBI Taxonomy" id="6105"/>
    <lineage>
        <taxon>Eukaryota</taxon>
        <taxon>Metazoa</taxon>
        <taxon>Cnidaria</taxon>
        <taxon>Anthozoa</taxon>
        <taxon>Hexacorallia</taxon>
        <taxon>Actiniaria</taxon>
        <taxon>Actiniidae</taxon>
        <taxon>Actinia</taxon>
    </lineage>
</organism>
<keyword evidence="4 10" id="KW-1133">Transmembrane helix</keyword>
<feature type="transmembrane region" description="Helical" evidence="10">
    <location>
        <begin position="239"/>
        <end position="267"/>
    </location>
</feature>
<dbReference type="PROSITE" id="PS50262">
    <property type="entry name" value="G_PROTEIN_RECEP_F1_2"/>
    <property type="match status" value="1"/>
</dbReference>
<evidence type="ECO:0000256" key="2">
    <source>
        <dbReference type="ARBA" id="ARBA00022475"/>
    </source>
</evidence>
<accession>A0A6P8HD60</accession>
<evidence type="ECO:0000256" key="9">
    <source>
        <dbReference type="ARBA" id="ARBA00023224"/>
    </source>
</evidence>
<dbReference type="SUPFAM" id="SSF81321">
    <property type="entry name" value="Family A G protein-coupled receptor-like"/>
    <property type="match status" value="1"/>
</dbReference>
<sequence length="339" mass="39090">MNSTDETFVEQQKIQSYKRVLAITSACCLSILSIVTTTSNILLLIAIWKDPLKCFKSVAKCFIVGLSMADLITGVTTEPFFTSYYFIRFVQDVDIKGIPLVLYEIGGIISGVALKYSFLVVLALSWSQFTAISWPHKYRRFVTNRNIVIFMILAFLYLVFFTAVQFIGILDPYTFHKIDLVCNSSFLSINLLIVSLLLYRAYRRRAHLHKEFSAKPLTSENETRSKRRKQVERTLDQQFTIVSIYLGAILLLCALPHVLAVYVYLYFAKDLTIQSQLNLLVVLRISDVLLFVKVCADPFIYAWRLPKYRKTLLTLFRIHEQKKNEEETLVGIPLTERMS</sequence>
<dbReference type="AlphaFoldDB" id="A0A6P8HD60"/>
<evidence type="ECO:0000256" key="10">
    <source>
        <dbReference type="SAM" id="Phobius"/>
    </source>
</evidence>
<dbReference type="GeneID" id="116290649"/>
<dbReference type="OrthoDB" id="5985081at2759"/>
<evidence type="ECO:0000256" key="8">
    <source>
        <dbReference type="ARBA" id="ARBA00023180"/>
    </source>
</evidence>
<dbReference type="KEGG" id="aten:116290649"/>